<feature type="compositionally biased region" description="Polar residues" evidence="5">
    <location>
        <begin position="541"/>
        <end position="550"/>
    </location>
</feature>
<dbReference type="EMBL" id="QTBD01000086">
    <property type="protein sequence ID" value="REQ54870.1"/>
    <property type="molecule type" value="Genomic_DNA"/>
</dbReference>
<evidence type="ECO:0000259" key="7">
    <source>
        <dbReference type="Pfam" id="PF07282"/>
    </source>
</evidence>
<organism evidence="10 14">
    <name type="scientific">Mycobacterium tuberculosis</name>
    <dbReference type="NCBI Taxonomy" id="1773"/>
    <lineage>
        <taxon>Bacteria</taxon>
        <taxon>Bacillati</taxon>
        <taxon>Actinomycetota</taxon>
        <taxon>Actinomycetes</taxon>
        <taxon>Mycobacteriales</taxon>
        <taxon>Mycobacteriaceae</taxon>
        <taxon>Mycobacterium</taxon>
        <taxon>Mycobacterium tuberculosis complex</taxon>
    </lineage>
</organism>
<dbReference type="Proteomes" id="UP000048289">
    <property type="component" value="Unassembled WGS sequence"/>
</dbReference>
<feature type="domain" description="Probable transposase IS891/IS1136/IS1341" evidence="6">
    <location>
        <begin position="271"/>
        <end position="396"/>
    </location>
</feature>
<comment type="similarity">
    <text evidence="1">In the C-terminal section; belongs to the transposase 35 family.</text>
</comment>
<evidence type="ECO:0000256" key="5">
    <source>
        <dbReference type="SAM" id="MobiDB-lite"/>
    </source>
</evidence>
<keyword evidence="4" id="KW-0233">DNA recombination</keyword>
<dbReference type="Proteomes" id="UP000256381">
    <property type="component" value="Unassembled WGS sequence"/>
</dbReference>
<dbReference type="InterPro" id="IPR001959">
    <property type="entry name" value="Transposase"/>
</dbReference>
<dbReference type="EMBL" id="CFOE01000007">
    <property type="protein sequence ID" value="CFE34653.1"/>
    <property type="molecule type" value="Genomic_DNA"/>
</dbReference>
<dbReference type="NCBIfam" id="NF038280">
    <property type="entry name" value="IS607_TnpB"/>
    <property type="match status" value="1"/>
</dbReference>
<evidence type="ECO:0000313" key="19">
    <source>
        <dbReference type="Proteomes" id="UP000300237"/>
    </source>
</evidence>
<reference evidence="11 17" key="5">
    <citation type="submission" date="2017-02" db="EMBL/GenBank/DDBJ databases">
        <title>Protein polymorphisms may explain contrasting epidemiological fitness of two variants of a multidrug-resistant Mycobacterium tuberculosis strain.</title>
        <authorList>
            <person name="Bigi M.M."/>
            <person name="Lopez B."/>
            <person name="Blanco F.C."/>
            <person name="Sasiain M.C."/>
            <person name="De La Barrera S."/>
            <person name="Ritacco V."/>
            <person name="Bigi F."/>
            <person name="Soria M.A."/>
        </authorList>
    </citation>
    <scope>NUCLEOTIDE SEQUENCE [LARGE SCALE GENOMIC DNA]</scope>
    <source>
        <strain evidence="11 17">6548</strain>
    </source>
</reference>
<evidence type="ECO:0000313" key="15">
    <source>
        <dbReference type="Proteomes" id="UP000048289"/>
    </source>
</evidence>
<evidence type="ECO:0000256" key="4">
    <source>
        <dbReference type="ARBA" id="ARBA00023172"/>
    </source>
</evidence>
<feature type="region of interest" description="Disordered" evidence="5">
    <location>
        <begin position="484"/>
        <end position="550"/>
    </location>
</feature>
<evidence type="ECO:0000256" key="1">
    <source>
        <dbReference type="ARBA" id="ARBA00008761"/>
    </source>
</evidence>
<reference evidence="12" key="6">
    <citation type="submission" date="2018-07" db="EMBL/GenBank/DDBJ databases">
        <authorList>
            <person name="Shah S."/>
            <person name="Brown T."/>
            <person name="Auld S."/>
            <person name="Bratton K."/>
            <person name="Narechania A."/>
            <person name="Mathema B."/>
            <person name="Gandhi N."/>
        </authorList>
    </citation>
    <scope>NUCLEOTIDE SEQUENCE</scope>
    <source>
        <strain evidence="12">32301_S10</strain>
    </source>
</reference>
<sequence length="550" mass="59630">MIVRMRSCAQAAKVAEATGGVQLAGKPKPDGTPTFSRYVEIGVDFEAHRPVVESVSVLFELYDGDANSYAATGGPGAQLPSGWMVTAAKFEVEWPADPQRAGLVRSHFGARRKAFNWGLAQVKADLDAKAADPAHESVDWDLKSLRWAWNRAKDDVAPWWAENSKECYSSGLADLAQGLANWKAGKNGTRKGRRVGFPRFKSGRRDPGRVRFTTGTMRIEDDRRTITVPVIGPLRAKENTRRVQRHLVSGRAQILNMTLSQRWGRLFVAVCYALRTPTTRSPLTQPTVRAGMDLGVRTLATVATLDTATGEQTIIEYPNPAPLKATLVARRRAGRELSRRIPGSHGHRAVKAKLARLDRRCVHLRREAAHQLTTELAGTYGQVVIEDLDVAAMKRSMRRRAFRRSVSDAAMGLVAPQLAYKTAKCSGVLTVADRWFASSQIHHGCTSPDGTPCRLQGKGRIDKHLLCPVTGEVVDRDRNAALNLRDWPDNASRGPVGTTAPSAPGPTTTVGTGHGADTGSSGAGGASVRPRPRRAGRGEAKTQTPQGDAA</sequence>
<evidence type="ECO:0000313" key="12">
    <source>
        <dbReference type="EMBL" id="REQ54870.1"/>
    </source>
</evidence>
<evidence type="ECO:0000313" key="9">
    <source>
        <dbReference type="EMBL" id="CLV70952.1"/>
    </source>
</evidence>
<gene>
    <name evidence="11" type="ORF">A4S10_00979</name>
    <name evidence="13" type="ORF">DKC2_0988</name>
    <name evidence="12" type="ORF">DSJ38_05720</name>
    <name evidence="10" type="ORF">ERS007661_00575</name>
    <name evidence="8" type="ORF">ERS007681_00120</name>
    <name evidence="9" type="ORF">ERS094118_00992</name>
</gene>
<reference evidence="11 17" key="3">
    <citation type="submission" date="2016-04" db="EMBL/GenBank/DDBJ databases">
        <authorList>
            <person name="Bigi M."/>
            <person name="Bigi F."/>
            <person name="Soria M.A."/>
        </authorList>
    </citation>
    <scope>NUCLEOTIDE SEQUENCE [LARGE SCALE GENOMIC DNA]</scope>
    <source>
        <strain evidence="11 17">6548</strain>
    </source>
</reference>
<keyword evidence="2" id="KW-0815">Transposition</keyword>
<dbReference type="GO" id="GO:0032196">
    <property type="term" value="P:transposition"/>
    <property type="evidence" value="ECO:0007669"/>
    <property type="project" value="UniProtKB-KW"/>
</dbReference>
<dbReference type="OMA" id="HAGRWMA"/>
<feature type="compositionally biased region" description="Low complexity" evidence="5">
    <location>
        <begin position="494"/>
        <end position="511"/>
    </location>
</feature>
<reference evidence="14 15" key="2">
    <citation type="submission" date="2015-03" db="EMBL/GenBank/DDBJ databases">
        <authorList>
            <consortium name="Pathogen Informatics"/>
        </authorList>
    </citation>
    <scope>NUCLEOTIDE SEQUENCE [LARGE SCALE GENOMIC DNA]</scope>
    <source>
        <strain evidence="10 14">D00501624</strain>
        <strain evidence="8 15">G09901357</strain>
    </source>
</reference>
<dbReference type="NCBIfam" id="NF040570">
    <property type="entry name" value="guided_TnpB"/>
    <property type="match status" value="1"/>
</dbReference>
<reference evidence="9 16" key="1">
    <citation type="submission" date="2015-03" db="EMBL/GenBank/DDBJ databases">
        <authorList>
            <consortium name="Pathogen Informatics"/>
            <person name="Murphy D."/>
        </authorList>
    </citation>
    <scope>NUCLEOTIDE SEQUENCE [LARGE SCALE GENOMIC DNA]</scope>
    <source>
        <strain evidence="9 16">0268S</strain>
    </source>
</reference>
<evidence type="ECO:0000313" key="8">
    <source>
        <dbReference type="EMBL" id="CFE34653.1"/>
    </source>
</evidence>
<evidence type="ECO:0000313" key="14">
    <source>
        <dbReference type="Proteomes" id="UP000039217"/>
    </source>
</evidence>
<accession>A0A0E7WKA3</accession>
<dbReference type="GO" id="GO:0006310">
    <property type="term" value="P:DNA recombination"/>
    <property type="evidence" value="ECO:0007669"/>
    <property type="project" value="UniProtKB-KW"/>
</dbReference>
<dbReference type="EMBL" id="LR027516">
    <property type="protein sequence ID" value="VCU49171.1"/>
    <property type="molecule type" value="Genomic_DNA"/>
</dbReference>
<reference evidence="12 18" key="4">
    <citation type="journal article" date="2017" name="N. Engl. J. Med.">
        <title>Transmission of Extensively Drug-Resistant Tuberculosis in South Africa.</title>
        <authorList>
            <person name="Shah N.S."/>
            <person name="Auld S.C."/>
            <person name="Brust J.C."/>
            <person name="Mathema B."/>
            <person name="Ismail N."/>
            <person name="Moodley P."/>
            <person name="Mlisana K."/>
            <person name="Allana S."/>
            <person name="Campbell A."/>
            <person name="Mthiyane T."/>
            <person name="Morris N."/>
            <person name="Mpangase P."/>
            <person name="van der Meulen H."/>
            <person name="Omar S.V."/>
            <person name="Brown T.S."/>
            <person name="Narechania A."/>
            <person name="Shaskina E."/>
            <person name="Kapwata T."/>
            <person name="Kreiswirth B."/>
            <person name="Gandhi N.R."/>
        </authorList>
    </citation>
    <scope>NUCLEOTIDE SEQUENCE [LARGE SCALE GENOMIC DNA]</scope>
    <source>
        <strain evidence="12 18">32301_S10</strain>
    </source>
</reference>
<keyword evidence="3" id="KW-0238">DNA-binding</keyword>
<evidence type="ECO:0000313" key="11">
    <source>
        <dbReference type="EMBL" id="OMH58819.1"/>
    </source>
</evidence>
<evidence type="ECO:0000313" key="10">
    <source>
        <dbReference type="EMBL" id="CNU38142.1"/>
    </source>
</evidence>
<evidence type="ECO:0000313" key="13">
    <source>
        <dbReference type="EMBL" id="VCU49171.1"/>
    </source>
</evidence>
<dbReference type="GeneID" id="45424888"/>
<dbReference type="RefSeq" id="WP_003404761.1">
    <property type="nucleotide sequence ID" value="NZ_AP017901.1"/>
</dbReference>
<proteinExistence type="inferred from homology"/>
<dbReference type="Proteomes" id="UP000050139">
    <property type="component" value="Unassembled WGS sequence"/>
</dbReference>
<dbReference type="SMR" id="A0A0E7WKA3"/>
<dbReference type="Proteomes" id="UP000189452">
    <property type="component" value="Chromosome"/>
</dbReference>
<evidence type="ECO:0000259" key="6">
    <source>
        <dbReference type="Pfam" id="PF01385"/>
    </source>
</evidence>
<evidence type="ECO:0000313" key="17">
    <source>
        <dbReference type="Proteomes" id="UP000189452"/>
    </source>
</evidence>
<dbReference type="Proteomes" id="UP000039217">
    <property type="component" value="Unassembled WGS sequence"/>
</dbReference>
<dbReference type="EMBL" id="LWDQ01000001">
    <property type="protein sequence ID" value="OMH58819.1"/>
    <property type="molecule type" value="Genomic_DNA"/>
</dbReference>
<feature type="domain" description="Cas12f1-like TNB" evidence="7">
    <location>
        <begin position="417"/>
        <end position="484"/>
    </location>
</feature>
<dbReference type="EMBL" id="CQQC01000120">
    <property type="protein sequence ID" value="CNU38142.1"/>
    <property type="molecule type" value="Genomic_DNA"/>
</dbReference>
<dbReference type="EMBL" id="COPH01000006">
    <property type="protein sequence ID" value="CLV70952.1"/>
    <property type="molecule type" value="Genomic_DNA"/>
</dbReference>
<protein>
    <submittedName>
        <fullName evidence="10">Transposase</fullName>
    </submittedName>
</protein>
<dbReference type="Pfam" id="PF07282">
    <property type="entry name" value="Cas12f1-like_TNB"/>
    <property type="match status" value="1"/>
</dbReference>
<name>A0A0E7WKA3_MYCTX</name>
<dbReference type="AlphaFoldDB" id="A0A0E7WKA3"/>
<dbReference type="Pfam" id="PF01385">
    <property type="entry name" value="OrfB_IS605"/>
    <property type="match status" value="1"/>
</dbReference>
<dbReference type="InterPro" id="IPR010095">
    <property type="entry name" value="Cas12f1-like_TNB"/>
</dbReference>
<dbReference type="Proteomes" id="UP000300237">
    <property type="component" value="Chromosome"/>
</dbReference>
<feature type="compositionally biased region" description="Gly residues" evidence="5">
    <location>
        <begin position="512"/>
        <end position="525"/>
    </location>
</feature>
<evidence type="ECO:0000313" key="16">
    <source>
        <dbReference type="Proteomes" id="UP000050139"/>
    </source>
</evidence>
<evidence type="ECO:0000256" key="2">
    <source>
        <dbReference type="ARBA" id="ARBA00022578"/>
    </source>
</evidence>
<dbReference type="GO" id="GO:0003677">
    <property type="term" value="F:DNA binding"/>
    <property type="evidence" value="ECO:0007669"/>
    <property type="project" value="UniProtKB-KW"/>
</dbReference>
<reference evidence="13 19" key="7">
    <citation type="submission" date="2018-08" db="EMBL/GenBank/DDBJ databases">
        <authorList>
            <person name="Fokvardsen B D."/>
            <person name="Norman A."/>
        </authorList>
    </citation>
    <scope>NUCLEOTIDE SEQUENCE [LARGE SCALE GENOMIC DNA]</scope>
    <source>
        <strain evidence="13 19">DKC2</strain>
    </source>
</reference>
<evidence type="ECO:0000313" key="18">
    <source>
        <dbReference type="Proteomes" id="UP000256381"/>
    </source>
</evidence>
<dbReference type="InterPro" id="IPR053470">
    <property type="entry name" value="RNA-guided_DNA_endonuclease"/>
</dbReference>
<evidence type="ECO:0000256" key="3">
    <source>
        <dbReference type="ARBA" id="ARBA00023125"/>
    </source>
</evidence>